<dbReference type="InterPro" id="IPR011991">
    <property type="entry name" value="ArsR-like_HTH"/>
</dbReference>
<dbReference type="SUPFAM" id="SSF46785">
    <property type="entry name" value="Winged helix' DNA-binding domain"/>
    <property type="match status" value="1"/>
</dbReference>
<comment type="caution">
    <text evidence="2">The sequence shown here is derived from an EMBL/GenBank/DDBJ whole genome shotgun (WGS) entry which is preliminary data.</text>
</comment>
<organism evidence="2 3">
    <name type="scientific">Mycetocola lacteus</name>
    <dbReference type="NCBI Taxonomy" id="76637"/>
    <lineage>
        <taxon>Bacteria</taxon>
        <taxon>Bacillati</taxon>
        <taxon>Actinomycetota</taxon>
        <taxon>Actinomycetes</taxon>
        <taxon>Micrococcales</taxon>
        <taxon>Microbacteriaceae</taxon>
        <taxon>Mycetocola</taxon>
    </lineage>
</organism>
<evidence type="ECO:0000313" key="3">
    <source>
        <dbReference type="Proteomes" id="UP000269438"/>
    </source>
</evidence>
<dbReference type="Pfam" id="PF13412">
    <property type="entry name" value="HTH_24"/>
    <property type="match status" value="1"/>
</dbReference>
<dbReference type="OrthoDB" id="69852at2"/>
<evidence type="ECO:0000259" key="1">
    <source>
        <dbReference type="PROSITE" id="PS50995"/>
    </source>
</evidence>
<dbReference type="PANTHER" id="PTHR33164:SF43">
    <property type="entry name" value="HTH-TYPE TRANSCRIPTIONAL REPRESSOR YETL"/>
    <property type="match status" value="1"/>
</dbReference>
<dbReference type="EMBL" id="RCUY01000014">
    <property type="protein sequence ID" value="RLP79779.1"/>
    <property type="molecule type" value="Genomic_DNA"/>
</dbReference>
<dbReference type="InterPro" id="IPR000835">
    <property type="entry name" value="HTH_MarR-typ"/>
</dbReference>
<feature type="domain" description="HTH marR-type" evidence="1">
    <location>
        <begin position="2"/>
        <end position="142"/>
    </location>
</feature>
<protein>
    <submittedName>
        <fullName evidence="2">Winged helix-turn-helix transcriptional regulator</fullName>
    </submittedName>
</protein>
<proteinExistence type="predicted"/>
<dbReference type="CDD" id="cd00090">
    <property type="entry name" value="HTH_ARSR"/>
    <property type="match status" value="1"/>
</dbReference>
<gene>
    <name evidence="2" type="ORF">D9V34_14610</name>
</gene>
<dbReference type="InterPro" id="IPR036390">
    <property type="entry name" value="WH_DNA-bd_sf"/>
</dbReference>
<dbReference type="InterPro" id="IPR039422">
    <property type="entry name" value="MarR/SlyA-like"/>
</dbReference>
<dbReference type="Proteomes" id="UP000269438">
    <property type="component" value="Unassembled WGS sequence"/>
</dbReference>
<dbReference type="Gene3D" id="1.10.10.10">
    <property type="entry name" value="Winged helix-like DNA-binding domain superfamily/Winged helix DNA-binding domain"/>
    <property type="match status" value="1"/>
</dbReference>
<sequence length="158" mass="16872">MDDGIADLLHRVVATFGDLARQRMAAGDSALTYTQIRIIGTLEESPGMTQRQLSDSVGLSEAATSRALRTLRDEGFVDIITDPTHAKRRLASATPAGLDAFHASGTASATQLREWLIREGFPYDRYLADSQHLAELLGSLNQAPQSAPVANAPAAPGE</sequence>
<dbReference type="RefSeq" id="WP_121689229.1">
    <property type="nucleotide sequence ID" value="NZ_RCUY01000014.1"/>
</dbReference>
<dbReference type="AlphaFoldDB" id="A0A3L7AHC0"/>
<name>A0A3L7AHC0_9MICO</name>
<dbReference type="InterPro" id="IPR036388">
    <property type="entry name" value="WH-like_DNA-bd_sf"/>
</dbReference>
<reference evidence="2 3" key="1">
    <citation type="submission" date="2018-10" db="EMBL/GenBank/DDBJ databases">
        <authorList>
            <person name="Li J."/>
        </authorList>
    </citation>
    <scope>NUCLEOTIDE SEQUENCE [LARGE SCALE GENOMIC DNA]</scope>
    <source>
        <strain evidence="2 3">JCM 11654</strain>
    </source>
</reference>
<dbReference type="PROSITE" id="PS50995">
    <property type="entry name" value="HTH_MARR_2"/>
    <property type="match status" value="1"/>
</dbReference>
<dbReference type="PANTHER" id="PTHR33164">
    <property type="entry name" value="TRANSCRIPTIONAL REGULATOR, MARR FAMILY"/>
    <property type="match status" value="1"/>
</dbReference>
<accession>A0A3L7AHC0</accession>
<dbReference type="GO" id="GO:0006950">
    <property type="term" value="P:response to stress"/>
    <property type="evidence" value="ECO:0007669"/>
    <property type="project" value="TreeGrafter"/>
</dbReference>
<keyword evidence="3" id="KW-1185">Reference proteome</keyword>
<dbReference type="SMART" id="SM00347">
    <property type="entry name" value="HTH_MARR"/>
    <property type="match status" value="1"/>
</dbReference>
<evidence type="ECO:0000313" key="2">
    <source>
        <dbReference type="EMBL" id="RLP79779.1"/>
    </source>
</evidence>
<dbReference type="GO" id="GO:0003700">
    <property type="term" value="F:DNA-binding transcription factor activity"/>
    <property type="evidence" value="ECO:0007669"/>
    <property type="project" value="InterPro"/>
</dbReference>